<dbReference type="Proteomes" id="UP000504636">
    <property type="component" value="Unplaced"/>
</dbReference>
<dbReference type="EMBL" id="MU003697">
    <property type="protein sequence ID" value="KAF2812230.1"/>
    <property type="molecule type" value="Genomic_DNA"/>
</dbReference>
<organism evidence="2">
    <name type="scientific">Mytilinidion resinicola</name>
    <dbReference type="NCBI Taxonomy" id="574789"/>
    <lineage>
        <taxon>Eukaryota</taxon>
        <taxon>Fungi</taxon>
        <taxon>Dikarya</taxon>
        <taxon>Ascomycota</taxon>
        <taxon>Pezizomycotina</taxon>
        <taxon>Dothideomycetes</taxon>
        <taxon>Pleosporomycetidae</taxon>
        <taxon>Mytilinidiales</taxon>
        <taxon>Mytilinidiaceae</taxon>
        <taxon>Mytilinidion</taxon>
    </lineage>
</organism>
<evidence type="ECO:0000313" key="2">
    <source>
        <dbReference type="EMBL" id="KAF2812230.1"/>
    </source>
</evidence>
<dbReference type="GO" id="GO:0003677">
    <property type="term" value="F:DNA binding"/>
    <property type="evidence" value="ECO:0007669"/>
    <property type="project" value="InterPro"/>
</dbReference>
<dbReference type="AlphaFoldDB" id="A0A6A6YTY1"/>
<keyword evidence="3" id="KW-1185">Reference proteome</keyword>
<reference evidence="2 4" key="1">
    <citation type="journal article" date="2020" name="Stud. Mycol.">
        <title>101 Dothideomycetes genomes: a test case for predicting lifestyles and emergence of pathogens.</title>
        <authorList>
            <person name="Haridas S."/>
            <person name="Albert R."/>
            <person name="Binder M."/>
            <person name="Bloem J."/>
            <person name="Labutti K."/>
            <person name="Salamov A."/>
            <person name="Andreopoulos B."/>
            <person name="Baker S."/>
            <person name="Barry K."/>
            <person name="Bills G."/>
            <person name="Bluhm B."/>
            <person name="Cannon C."/>
            <person name="Castanera R."/>
            <person name="Culley D."/>
            <person name="Daum C."/>
            <person name="Ezra D."/>
            <person name="Gonzalez J."/>
            <person name="Henrissat B."/>
            <person name="Kuo A."/>
            <person name="Liang C."/>
            <person name="Lipzen A."/>
            <person name="Lutzoni F."/>
            <person name="Magnuson J."/>
            <person name="Mondo S."/>
            <person name="Nolan M."/>
            <person name="Ohm R."/>
            <person name="Pangilinan J."/>
            <person name="Park H.-J."/>
            <person name="Ramirez L."/>
            <person name="Alfaro M."/>
            <person name="Sun H."/>
            <person name="Tritt A."/>
            <person name="Yoshinaga Y."/>
            <person name="Zwiers L.-H."/>
            <person name="Turgeon B."/>
            <person name="Goodwin S."/>
            <person name="Spatafora J."/>
            <person name="Crous P."/>
            <person name="Grigoriev I."/>
        </authorList>
    </citation>
    <scope>NUCLEOTIDE SEQUENCE</scope>
    <source>
        <strain evidence="2 4">CBS 304.34</strain>
    </source>
</reference>
<dbReference type="PANTHER" id="PTHR36498">
    <property type="entry name" value="TATA-BINDING PROTEIN-ASSOCIATED FACTOR 172"/>
    <property type="match status" value="1"/>
</dbReference>
<name>A0A6A6YTY1_9PEZI</name>
<sequence>MILYQRPESIHFVVQICDGSDFRHGETEPASLMRATVADTAHVTKPGAIGRVLTYQSSCLLAKGVPGIITLDIVQTEVLRKLLPSVQYMRLDGGVEACKRQDIINKFNSDPSYDVLLLTISVGGLELDLTDTDTIIFVKS</sequence>
<dbReference type="SUPFAM" id="SSF52540">
    <property type="entry name" value="P-loop containing nucleoside triphosphate hydrolases"/>
    <property type="match status" value="1"/>
</dbReference>
<dbReference type="Pfam" id="PF00271">
    <property type="entry name" value="Helicase_C"/>
    <property type="match status" value="1"/>
</dbReference>
<proteinExistence type="predicted"/>
<dbReference type="GO" id="GO:0016887">
    <property type="term" value="F:ATP hydrolysis activity"/>
    <property type="evidence" value="ECO:0007669"/>
    <property type="project" value="InterPro"/>
</dbReference>
<accession>A0A6A6YTY1</accession>
<dbReference type="RefSeq" id="XP_033579194.1">
    <property type="nucleotide sequence ID" value="XM_033725260.1"/>
</dbReference>
<dbReference type="GeneID" id="54466153"/>
<dbReference type="InterPro" id="IPR044972">
    <property type="entry name" value="Mot1"/>
</dbReference>
<dbReference type="GO" id="GO:0017025">
    <property type="term" value="F:TBP-class protein binding"/>
    <property type="evidence" value="ECO:0007669"/>
    <property type="project" value="InterPro"/>
</dbReference>
<evidence type="ECO:0000313" key="3">
    <source>
        <dbReference type="Proteomes" id="UP000504636"/>
    </source>
</evidence>
<dbReference type="OrthoDB" id="448448at2759"/>
<dbReference type="InterPro" id="IPR027417">
    <property type="entry name" value="P-loop_NTPase"/>
</dbReference>
<reference evidence="4" key="3">
    <citation type="submission" date="2025-04" db="UniProtKB">
        <authorList>
            <consortium name="RefSeq"/>
        </authorList>
    </citation>
    <scope>IDENTIFICATION</scope>
    <source>
        <strain evidence="4">CBS 304.34</strain>
    </source>
</reference>
<reference evidence="4" key="2">
    <citation type="submission" date="2020-04" db="EMBL/GenBank/DDBJ databases">
        <authorList>
            <consortium name="NCBI Genome Project"/>
        </authorList>
    </citation>
    <scope>NUCLEOTIDE SEQUENCE</scope>
    <source>
        <strain evidence="4">CBS 304.34</strain>
    </source>
</reference>
<gene>
    <name evidence="2 4" type="ORF">BDZ99DRAFT_518086</name>
</gene>
<evidence type="ECO:0000313" key="4">
    <source>
        <dbReference type="RefSeq" id="XP_033579194.1"/>
    </source>
</evidence>
<dbReference type="PANTHER" id="PTHR36498:SF1">
    <property type="entry name" value="TATA-BINDING PROTEIN-ASSOCIATED FACTOR 172"/>
    <property type="match status" value="1"/>
</dbReference>
<evidence type="ECO:0000259" key="1">
    <source>
        <dbReference type="Pfam" id="PF00271"/>
    </source>
</evidence>
<protein>
    <recommendedName>
        <fullName evidence="1">Helicase C-terminal domain-containing protein</fullName>
    </recommendedName>
</protein>
<dbReference type="Gene3D" id="3.40.50.300">
    <property type="entry name" value="P-loop containing nucleotide triphosphate hydrolases"/>
    <property type="match status" value="1"/>
</dbReference>
<dbReference type="InterPro" id="IPR001650">
    <property type="entry name" value="Helicase_C-like"/>
</dbReference>
<feature type="domain" description="Helicase C-terminal" evidence="1">
    <location>
        <begin position="71"/>
        <end position="138"/>
    </location>
</feature>